<dbReference type="GO" id="GO:0032281">
    <property type="term" value="C:AMPA glutamate receptor complex"/>
    <property type="evidence" value="ECO:0007669"/>
    <property type="project" value="TreeGrafter"/>
</dbReference>
<feature type="domain" description="Shisa N-terminal" evidence="8">
    <location>
        <begin position="100"/>
        <end position="151"/>
    </location>
</feature>
<evidence type="ECO:0000313" key="9">
    <source>
        <dbReference type="Ensembl" id="ENSOMEP00000007894.1"/>
    </source>
</evidence>
<dbReference type="GO" id="GO:0014069">
    <property type="term" value="C:postsynaptic density"/>
    <property type="evidence" value="ECO:0007669"/>
    <property type="project" value="TreeGrafter"/>
</dbReference>
<dbReference type="Pfam" id="PF13908">
    <property type="entry name" value="Shisa_N"/>
    <property type="match status" value="1"/>
</dbReference>
<keyword evidence="10" id="KW-1185">Reference proteome</keyword>
<dbReference type="RefSeq" id="XP_024141265.1">
    <property type="nucleotide sequence ID" value="XM_024285497.2"/>
</dbReference>
<dbReference type="RefSeq" id="XP_024141257.1">
    <property type="nucleotide sequence ID" value="XM_024285489.2"/>
</dbReference>
<dbReference type="OrthoDB" id="9996010at2759"/>
<dbReference type="GeneTree" id="ENSGT00940000163663"/>
<dbReference type="RefSeq" id="XP_024141261.1">
    <property type="nucleotide sequence ID" value="XM_024285493.2"/>
</dbReference>
<feature type="region of interest" description="Disordered" evidence="5">
    <location>
        <begin position="60"/>
        <end position="97"/>
    </location>
</feature>
<dbReference type="Ensembl" id="ENSOMET00000003348.1">
    <property type="protein sequence ID" value="ENSOMEP00000007894.1"/>
    <property type="gene ID" value="ENSOMEG00000009039.1"/>
</dbReference>
<dbReference type="GeneID" id="112154507"/>
<dbReference type="RefSeq" id="XP_024141267.1">
    <property type="nucleotide sequence ID" value="XM_024285499.2"/>
</dbReference>
<dbReference type="InterPro" id="IPR026910">
    <property type="entry name" value="Shisa"/>
</dbReference>
<dbReference type="RefSeq" id="XP_024141258.1">
    <property type="nucleotide sequence ID" value="XM_024285490.2"/>
</dbReference>
<dbReference type="RefSeq" id="XP_024141268.1">
    <property type="nucleotide sequence ID" value="XM_024285500.2"/>
</dbReference>
<feature type="compositionally biased region" description="Polar residues" evidence="5">
    <location>
        <begin position="236"/>
        <end position="246"/>
    </location>
</feature>
<protein>
    <submittedName>
        <fullName evidence="9">Shisa family member 8b</fullName>
    </submittedName>
</protein>
<dbReference type="Ensembl" id="ENSOMET00000003361.1">
    <property type="protein sequence ID" value="ENSOMEP00000026925.1"/>
    <property type="gene ID" value="ENSOMEG00000009039.1"/>
</dbReference>
<comment type="subcellular location">
    <subcellularLocation>
        <location evidence="1">Membrane</location>
    </subcellularLocation>
</comment>
<evidence type="ECO:0000256" key="2">
    <source>
        <dbReference type="ARBA" id="ARBA00022692"/>
    </source>
</evidence>
<accession>A0A3B3BRI8</accession>
<evidence type="ECO:0000259" key="8">
    <source>
        <dbReference type="Pfam" id="PF13908"/>
    </source>
</evidence>
<feature type="signal peptide" evidence="7">
    <location>
        <begin position="1"/>
        <end position="40"/>
    </location>
</feature>
<dbReference type="AlphaFoldDB" id="A0A3B3BRI8"/>
<feature type="compositionally biased region" description="Polar residues" evidence="5">
    <location>
        <begin position="448"/>
        <end position="472"/>
    </location>
</feature>
<dbReference type="GO" id="GO:0045211">
    <property type="term" value="C:postsynaptic membrane"/>
    <property type="evidence" value="ECO:0007669"/>
    <property type="project" value="TreeGrafter"/>
</dbReference>
<feature type="compositionally biased region" description="Basic residues" evidence="5">
    <location>
        <begin position="412"/>
        <end position="423"/>
    </location>
</feature>
<evidence type="ECO:0000256" key="6">
    <source>
        <dbReference type="SAM" id="Phobius"/>
    </source>
</evidence>
<organism evidence="9 10">
    <name type="scientific">Oryzias melastigma</name>
    <name type="common">Marine medaka</name>
    <dbReference type="NCBI Taxonomy" id="30732"/>
    <lineage>
        <taxon>Eukaryota</taxon>
        <taxon>Metazoa</taxon>
        <taxon>Chordata</taxon>
        <taxon>Craniata</taxon>
        <taxon>Vertebrata</taxon>
        <taxon>Euteleostomi</taxon>
        <taxon>Actinopterygii</taxon>
        <taxon>Neopterygii</taxon>
        <taxon>Teleostei</taxon>
        <taxon>Neoteleostei</taxon>
        <taxon>Acanthomorphata</taxon>
        <taxon>Ovalentaria</taxon>
        <taxon>Atherinomorphae</taxon>
        <taxon>Beloniformes</taxon>
        <taxon>Adrianichthyidae</taxon>
        <taxon>Oryziinae</taxon>
        <taxon>Oryzias</taxon>
    </lineage>
</organism>
<dbReference type="RefSeq" id="XP_024141263.1">
    <property type="nucleotide sequence ID" value="XM_024285495.2"/>
</dbReference>
<reference evidence="9" key="1">
    <citation type="submission" date="2025-05" db="UniProtKB">
        <authorList>
            <consortium name="Ensembl"/>
        </authorList>
    </citation>
    <scope>IDENTIFICATION</scope>
</reference>
<evidence type="ECO:0000256" key="4">
    <source>
        <dbReference type="ARBA" id="ARBA00023136"/>
    </source>
</evidence>
<dbReference type="PANTHER" id="PTHR31774:SF14">
    <property type="entry name" value="PROTEIN SHISA-8"/>
    <property type="match status" value="1"/>
</dbReference>
<feature type="compositionally biased region" description="Polar residues" evidence="5">
    <location>
        <begin position="399"/>
        <end position="410"/>
    </location>
</feature>
<dbReference type="PANTHER" id="PTHR31774">
    <property type="entry name" value="PROTEIN SHISA-9-RELATED"/>
    <property type="match status" value="1"/>
</dbReference>
<dbReference type="PaxDb" id="30732-ENSOMEP00000007894"/>
<keyword evidence="4 6" id="KW-0472">Membrane</keyword>
<evidence type="ECO:0000313" key="10">
    <source>
        <dbReference type="Proteomes" id="UP000261560"/>
    </source>
</evidence>
<feature type="region of interest" description="Disordered" evidence="5">
    <location>
        <begin position="233"/>
        <end position="259"/>
    </location>
</feature>
<keyword evidence="2 6" id="KW-0812">Transmembrane</keyword>
<keyword evidence="7" id="KW-0732">Signal</keyword>
<evidence type="ECO:0000256" key="3">
    <source>
        <dbReference type="ARBA" id="ARBA00022989"/>
    </source>
</evidence>
<dbReference type="RefSeq" id="XP_024141264.1">
    <property type="nucleotide sequence ID" value="XM_024285496.2"/>
</dbReference>
<dbReference type="RefSeq" id="XP_024141269.1">
    <property type="nucleotide sequence ID" value="XM_024285501.2"/>
</dbReference>
<evidence type="ECO:0000256" key="1">
    <source>
        <dbReference type="ARBA" id="ARBA00004370"/>
    </source>
</evidence>
<evidence type="ECO:0000256" key="7">
    <source>
        <dbReference type="SAM" id="SignalP"/>
    </source>
</evidence>
<feature type="chain" id="PRO_5044588644" evidence="7">
    <location>
        <begin position="41"/>
        <end position="472"/>
    </location>
</feature>
<dbReference type="GO" id="GO:0048172">
    <property type="term" value="P:regulation of short-term neuronal synaptic plasticity"/>
    <property type="evidence" value="ECO:0007669"/>
    <property type="project" value="TreeGrafter"/>
</dbReference>
<feature type="region of interest" description="Disordered" evidence="5">
    <location>
        <begin position="398"/>
        <end position="472"/>
    </location>
</feature>
<sequence>MSPSCLKPAGERSMAAINPSPRHFFLFFVVSHLVSPPALAQDDSASSKVAVTKGGSFAVPTKLNNQTAEETTQSSPPETGLSTPSSGGDADDEDLPPAGGTRCQGYYDVMGQWDPPFNCNAGVFLYCCGTCFYRFCCQFRQQRLDQTICSNYDSPIWANTGKPVATITEGQADQDRDRTHLIVYIICGVVAVMVLVGIFTKLAVEKTRGGSGRGAGPAQPDLNTRTLTDLLKQRGSDASSMENTVTGSPGGGGGRRANGVSSRMLRSRSEQYQLNNSAYGLAGPGLPHPQSNHSTLGLNKYASLKAVAETASRSHYKSFPVMDFSQYQHAPAFQPVQPKEKSYIHQPLPAHADIHGPLSISIPPSNLEQCRLPKTVTHPFISSSAFKAWEATDRHVHRQTSVPANNSTALHGSRRHGYSTRRQRSIEDMPEVFNQPYGAAYRGGGHGQQQPSYNRNARQKSYSTHSATEVTV</sequence>
<dbReference type="Proteomes" id="UP000261560">
    <property type="component" value="Unplaced"/>
</dbReference>
<feature type="compositionally biased region" description="Polar residues" evidence="5">
    <location>
        <begin position="62"/>
        <end position="86"/>
    </location>
</feature>
<proteinExistence type="predicted"/>
<dbReference type="GO" id="GO:0032591">
    <property type="term" value="C:dendritic spine membrane"/>
    <property type="evidence" value="ECO:0007669"/>
    <property type="project" value="TreeGrafter"/>
</dbReference>
<keyword evidence="3 6" id="KW-1133">Transmembrane helix</keyword>
<dbReference type="CTD" id="101882404"/>
<dbReference type="KEGG" id="oml:112154507"/>
<evidence type="ECO:0000256" key="5">
    <source>
        <dbReference type="SAM" id="MobiDB-lite"/>
    </source>
</evidence>
<dbReference type="OMA" id="DFSHYQP"/>
<dbReference type="InterPro" id="IPR053891">
    <property type="entry name" value="Shisa_N"/>
</dbReference>
<name>A0A3B3BRI8_ORYME</name>
<feature type="transmembrane region" description="Helical" evidence="6">
    <location>
        <begin position="181"/>
        <end position="204"/>
    </location>
</feature>